<feature type="compositionally biased region" description="Low complexity" evidence="1">
    <location>
        <begin position="653"/>
        <end position="668"/>
    </location>
</feature>
<feature type="compositionally biased region" description="Low complexity" evidence="1">
    <location>
        <begin position="388"/>
        <end position="400"/>
    </location>
</feature>
<evidence type="ECO:0000256" key="1">
    <source>
        <dbReference type="SAM" id="MobiDB-lite"/>
    </source>
</evidence>
<dbReference type="AlphaFoldDB" id="A0A1S3GZK7"/>
<feature type="compositionally biased region" description="Basic and acidic residues" evidence="1">
    <location>
        <begin position="723"/>
        <end position="740"/>
    </location>
</feature>
<dbReference type="OrthoDB" id="6288156at2759"/>
<feature type="compositionally biased region" description="Acidic residues" evidence="1">
    <location>
        <begin position="766"/>
        <end position="779"/>
    </location>
</feature>
<feature type="compositionally biased region" description="Basic and acidic residues" evidence="1">
    <location>
        <begin position="459"/>
        <end position="468"/>
    </location>
</feature>
<feature type="compositionally biased region" description="Polar residues" evidence="1">
    <location>
        <begin position="669"/>
        <end position="682"/>
    </location>
</feature>
<dbReference type="GeneID" id="106150746"/>
<feature type="compositionally biased region" description="Polar residues" evidence="1">
    <location>
        <begin position="562"/>
        <end position="572"/>
    </location>
</feature>
<feature type="compositionally biased region" description="Acidic residues" evidence="1">
    <location>
        <begin position="741"/>
        <end position="753"/>
    </location>
</feature>
<feature type="compositionally biased region" description="Polar residues" evidence="1">
    <location>
        <begin position="789"/>
        <end position="805"/>
    </location>
</feature>
<feature type="compositionally biased region" description="Polar residues" evidence="1">
    <location>
        <begin position="707"/>
        <end position="722"/>
    </location>
</feature>
<sequence>MSVVSQSASDSDSYISTESSHEKRLLEREAQKTVDDVSRLVSKKLETYMNYERRAERFDPSGIGYYRTTVAMHKYDYLYRVLDATKLDQPSKEARKQKLKEEQSESSDKVIHPHLNPNSRRVVLNREADRLTEYANKVFEKTPVAKLHMIHRYRPSTKKSLNVVENGKVQNYSRNVGAALMSENYVQFYLKEGLGTGNAKKSPRLQKLQEQKKYQQEKQKKDQEESRAERNESSFDRSLDGSYSKKSPKRAPENMKLLHSLTTKEDDEDDDHDGTNQTSGIVMDEDDEDLVDYVYEDNDFTSEEEDEEVMQMTGTYEDEDKESVAEDRQSARLGRYDEACDDDEPRRSSTPYGDRHSPPASPPPRAESRIGSNVSSKTNSARSRHSSDSSARSRVKSAASHGRPRSPAIKEEEVLSERNQSPDKISNRSDSARSRDRPHSGSRPPSQRKESAKSSGRPDSCEAKEDTHSLGANSDKGKEKPGSAKSNENQRAHEEGDVRPASPQKENSRPPSSIASNKSHHSRTSSKEDKAPVSQSEERPASAASSHRNSVKQEEQVHRKNSANSSESGQRQKSIEPASENTQVIKSAKDVSRSPSEMSVHQEINNNKVSPYHSRKGSASSNRSKEKASAQLRSKLSSAGSVRSIQNLSPQHSRSASAASKRSSVGSRNNSATSNRSDNQKTSRPPSSVHSSSAKVPSKPGSAAGSRPTSTANSVKSVQKSPSHSEKEKKTLEKGEKTKEDDDYDDDFEDEGEGQGQTEKKKEGETYEDYDEDFEEENEKEQKKLPETIKTSQTSSRDNASITSETKPRPASAQPQTEADDNNGGYDDDFESNGAHSDTELEVKKKSTKDDGDTTSIHTYVSVEHVSSGV</sequence>
<organism evidence="2 3">
    <name type="scientific">Lingula anatina</name>
    <name type="common">Brachiopod</name>
    <name type="synonym">Lingula unguis</name>
    <dbReference type="NCBI Taxonomy" id="7574"/>
    <lineage>
        <taxon>Eukaryota</taxon>
        <taxon>Metazoa</taxon>
        <taxon>Spiralia</taxon>
        <taxon>Lophotrochozoa</taxon>
        <taxon>Brachiopoda</taxon>
        <taxon>Linguliformea</taxon>
        <taxon>Lingulata</taxon>
        <taxon>Lingulida</taxon>
        <taxon>Linguloidea</taxon>
        <taxon>Lingulidae</taxon>
        <taxon>Lingula</taxon>
    </lineage>
</organism>
<keyword evidence="2" id="KW-1185">Reference proteome</keyword>
<feature type="compositionally biased region" description="Basic and acidic residues" evidence="1">
    <location>
        <begin position="322"/>
        <end position="338"/>
    </location>
</feature>
<reference evidence="3" key="1">
    <citation type="submission" date="2025-08" db="UniProtKB">
        <authorList>
            <consortium name="RefSeq"/>
        </authorList>
    </citation>
    <scope>IDENTIFICATION</scope>
    <source>
        <tissue evidence="3">Gonads</tissue>
    </source>
</reference>
<feature type="compositionally biased region" description="Basic and acidic residues" evidence="1">
    <location>
        <begin position="19"/>
        <end position="29"/>
    </location>
</feature>
<feature type="compositionally biased region" description="Polar residues" evidence="1">
    <location>
        <begin position="593"/>
        <end position="609"/>
    </location>
</feature>
<dbReference type="InParanoid" id="A0A1S3GZK7"/>
<feature type="compositionally biased region" description="Polar residues" evidence="1">
    <location>
        <begin position="370"/>
        <end position="379"/>
    </location>
</feature>
<accession>A0A1S3GZK7</accession>
<dbReference type="Proteomes" id="UP000085678">
    <property type="component" value="Unplaced"/>
</dbReference>
<feature type="compositionally biased region" description="Basic and acidic residues" evidence="1">
    <location>
        <begin position="837"/>
        <end position="852"/>
    </location>
</feature>
<feature type="compositionally biased region" description="Acidic residues" evidence="1">
    <location>
        <begin position="818"/>
        <end position="831"/>
    </location>
</feature>
<feature type="compositionally biased region" description="Low complexity" evidence="1">
    <location>
        <begin position="1"/>
        <end position="18"/>
    </location>
</feature>
<feature type="compositionally biased region" description="Basic and acidic residues" evidence="1">
    <location>
        <begin position="475"/>
        <end position="498"/>
    </location>
</feature>
<protein>
    <submittedName>
        <fullName evidence="3">Uncharacterized protein DDB_G0283697</fullName>
    </submittedName>
</protein>
<feature type="compositionally biased region" description="Basic and acidic residues" evidence="1">
    <location>
        <begin position="525"/>
        <end position="540"/>
    </location>
</feature>
<feature type="compositionally biased region" description="Basic and acidic residues" evidence="1">
    <location>
        <begin position="425"/>
        <end position="439"/>
    </location>
</feature>
<evidence type="ECO:0000313" key="2">
    <source>
        <dbReference type="Proteomes" id="UP000085678"/>
    </source>
</evidence>
<evidence type="ECO:0000313" key="3">
    <source>
        <dbReference type="RefSeq" id="XP_013379183.1"/>
    </source>
</evidence>
<dbReference type="KEGG" id="lak:106150746"/>
<feature type="compositionally biased region" description="Basic and acidic residues" evidence="1">
    <location>
        <begin position="207"/>
        <end position="239"/>
    </location>
</feature>
<feature type="region of interest" description="Disordered" evidence="1">
    <location>
        <begin position="1"/>
        <end position="29"/>
    </location>
</feature>
<feature type="region of interest" description="Disordered" evidence="1">
    <location>
        <begin position="196"/>
        <end position="870"/>
    </location>
</feature>
<feature type="compositionally biased region" description="Basic and acidic residues" evidence="1">
    <location>
        <begin position="91"/>
        <end position="111"/>
    </location>
</feature>
<feature type="compositionally biased region" description="Acidic residues" evidence="1">
    <location>
        <begin position="283"/>
        <end position="309"/>
    </location>
</feature>
<feature type="compositionally biased region" description="Polar residues" evidence="1">
    <location>
        <begin position="631"/>
        <end position="652"/>
    </location>
</feature>
<feature type="region of interest" description="Disordered" evidence="1">
    <location>
        <begin position="91"/>
        <end position="115"/>
    </location>
</feature>
<feature type="compositionally biased region" description="Low complexity" evidence="1">
    <location>
        <begin position="683"/>
        <end position="700"/>
    </location>
</feature>
<proteinExistence type="predicted"/>
<name>A0A1S3GZK7_LINAN</name>
<gene>
    <name evidence="3" type="primary">LOC106150746</name>
</gene>
<dbReference type="RefSeq" id="XP_013379183.1">
    <property type="nucleotide sequence ID" value="XM_013523729.2"/>
</dbReference>